<gene>
    <name evidence="2" type="ORF">M9Y10_011238</name>
</gene>
<feature type="repeat" description="RCC1" evidence="1">
    <location>
        <begin position="8"/>
        <end position="75"/>
    </location>
</feature>
<dbReference type="Pfam" id="PF13540">
    <property type="entry name" value="RCC1_2"/>
    <property type="match status" value="2"/>
</dbReference>
<dbReference type="InterPro" id="IPR000408">
    <property type="entry name" value="Reg_chr_condens"/>
</dbReference>
<dbReference type="PROSITE" id="PS00626">
    <property type="entry name" value="RCC1_2"/>
    <property type="match status" value="1"/>
</dbReference>
<organism evidence="2 3">
    <name type="scientific">Tritrichomonas musculus</name>
    <dbReference type="NCBI Taxonomy" id="1915356"/>
    <lineage>
        <taxon>Eukaryota</taxon>
        <taxon>Metamonada</taxon>
        <taxon>Parabasalia</taxon>
        <taxon>Tritrichomonadida</taxon>
        <taxon>Tritrichomonadidae</taxon>
        <taxon>Tritrichomonas</taxon>
    </lineage>
</organism>
<dbReference type="Proteomes" id="UP001470230">
    <property type="component" value="Unassembled WGS sequence"/>
</dbReference>
<name>A0ABR2IIW8_9EUKA</name>
<dbReference type="EMBL" id="JAPFFF010000017">
    <property type="protein sequence ID" value="KAK8863552.1"/>
    <property type="molecule type" value="Genomic_DNA"/>
</dbReference>
<dbReference type="Gene3D" id="2.130.10.30">
    <property type="entry name" value="Regulator of chromosome condensation 1/beta-lactamase-inhibitor protein II"/>
    <property type="match status" value="1"/>
</dbReference>
<sequence>MASIPSKVCIYAAGLNDHGQLSVAQPSELDEHGQPTNRQNGRTDFVLSPTEVNFNGGNLVCIACGYDHSVFIYEDGSVYAVGDDHEFIIGTSEQTEYFTPVKVQLPAPIVWAACGWYYTCYLAADGTLYYCSKELRNEQYHIVEKEKLIYVTGNTKEPAAIDENGDIYFYQPSPKAAGQKVHLPRPVYDLVTCKKFNLALTVDHVVYGNKKLNNNSSQFAPIIDLQGIAGRQIFGYFQFAGFLSEDGTVYFYGDNNYGQLAIGQSHTRNTKFIKVASLPEQVQIMAVGQSHSAFITESGDLYTCGYNNQGQLMINSKEDQINPIKTTIEKATNVICGDNFTFVTVGIPPFVHPGMKHFKILPQAQNDIPNVEALLDFLHFSKNF</sequence>
<feature type="repeat" description="RCC1" evidence="1">
    <location>
        <begin position="247"/>
        <end position="298"/>
    </location>
</feature>
<accession>A0ABR2IIW8</accession>
<dbReference type="PROSITE" id="PS50012">
    <property type="entry name" value="RCC1_3"/>
    <property type="match status" value="4"/>
</dbReference>
<evidence type="ECO:0000256" key="1">
    <source>
        <dbReference type="PROSITE-ProRule" id="PRU00235"/>
    </source>
</evidence>
<evidence type="ECO:0000313" key="2">
    <source>
        <dbReference type="EMBL" id="KAK8863552.1"/>
    </source>
</evidence>
<feature type="repeat" description="RCC1" evidence="1">
    <location>
        <begin position="299"/>
        <end position="347"/>
    </location>
</feature>
<dbReference type="PANTHER" id="PTHR45982">
    <property type="entry name" value="REGULATOR OF CHROMOSOME CONDENSATION"/>
    <property type="match status" value="1"/>
</dbReference>
<keyword evidence="3" id="KW-1185">Reference proteome</keyword>
<reference evidence="2 3" key="1">
    <citation type="submission" date="2024-04" db="EMBL/GenBank/DDBJ databases">
        <title>Tritrichomonas musculus Genome.</title>
        <authorList>
            <person name="Alves-Ferreira E."/>
            <person name="Grigg M."/>
            <person name="Lorenzi H."/>
            <person name="Galac M."/>
        </authorList>
    </citation>
    <scope>NUCLEOTIDE SEQUENCE [LARGE SCALE GENOMIC DNA]</scope>
    <source>
        <strain evidence="2 3">EAF2021</strain>
    </source>
</reference>
<protein>
    <submittedName>
        <fullName evidence="2">Uncharacterized protein</fullName>
    </submittedName>
</protein>
<dbReference type="InterPro" id="IPR051553">
    <property type="entry name" value="Ran_GTPase-activating"/>
</dbReference>
<proteinExistence type="predicted"/>
<dbReference type="PANTHER" id="PTHR45982:SF10">
    <property type="entry name" value="RETINITIS PIGMENTOSA GTPASE REGULATOR"/>
    <property type="match status" value="1"/>
</dbReference>
<comment type="caution">
    <text evidence="2">The sequence shown here is derived from an EMBL/GenBank/DDBJ whole genome shotgun (WGS) entry which is preliminary data.</text>
</comment>
<feature type="repeat" description="RCC1" evidence="1">
    <location>
        <begin position="76"/>
        <end position="125"/>
    </location>
</feature>
<dbReference type="SUPFAM" id="SSF50985">
    <property type="entry name" value="RCC1/BLIP-II"/>
    <property type="match status" value="1"/>
</dbReference>
<evidence type="ECO:0000313" key="3">
    <source>
        <dbReference type="Proteomes" id="UP001470230"/>
    </source>
</evidence>
<dbReference type="InterPro" id="IPR009091">
    <property type="entry name" value="RCC1/BLIP-II"/>
</dbReference>